<protein>
    <submittedName>
        <fullName evidence="2">Uncharacterized protein</fullName>
    </submittedName>
</protein>
<reference evidence="2" key="1">
    <citation type="submission" date="2020-03" db="EMBL/GenBank/DDBJ databases">
        <authorList>
            <person name="Weist P."/>
        </authorList>
    </citation>
    <scope>NUCLEOTIDE SEQUENCE</scope>
</reference>
<dbReference type="EMBL" id="CADEAL010002318">
    <property type="protein sequence ID" value="CAB1439695.1"/>
    <property type="molecule type" value="Genomic_DNA"/>
</dbReference>
<dbReference type="Proteomes" id="UP001153269">
    <property type="component" value="Unassembled WGS sequence"/>
</dbReference>
<name>A0A9N7YVX1_PLEPL</name>
<sequence>MGPPIRLEILKGQRIPGPQAFFQPLPSFRELNLEVCGTPKLEKYSISLPTALEAIETSKEVLKDMTKGDGRKLRAVKVECRCEGPEEEDAAAAACAESAVKKWFSSGKKARRPHINPYGRWQLVRPATSPMADSDTDDDDNELVQFDK</sequence>
<feature type="region of interest" description="Disordered" evidence="1">
    <location>
        <begin position="106"/>
        <end position="148"/>
    </location>
</feature>
<proteinExistence type="predicted"/>
<comment type="caution">
    <text evidence="2">The sequence shown here is derived from an EMBL/GenBank/DDBJ whole genome shotgun (WGS) entry which is preliminary data.</text>
</comment>
<keyword evidence="3" id="KW-1185">Reference proteome</keyword>
<evidence type="ECO:0000313" key="2">
    <source>
        <dbReference type="EMBL" id="CAB1439695.1"/>
    </source>
</evidence>
<organism evidence="2 3">
    <name type="scientific">Pleuronectes platessa</name>
    <name type="common">European plaice</name>
    <dbReference type="NCBI Taxonomy" id="8262"/>
    <lineage>
        <taxon>Eukaryota</taxon>
        <taxon>Metazoa</taxon>
        <taxon>Chordata</taxon>
        <taxon>Craniata</taxon>
        <taxon>Vertebrata</taxon>
        <taxon>Euteleostomi</taxon>
        <taxon>Actinopterygii</taxon>
        <taxon>Neopterygii</taxon>
        <taxon>Teleostei</taxon>
        <taxon>Neoteleostei</taxon>
        <taxon>Acanthomorphata</taxon>
        <taxon>Carangaria</taxon>
        <taxon>Pleuronectiformes</taxon>
        <taxon>Pleuronectoidei</taxon>
        <taxon>Pleuronectidae</taxon>
        <taxon>Pleuronectes</taxon>
    </lineage>
</organism>
<dbReference type="AlphaFoldDB" id="A0A9N7YVX1"/>
<evidence type="ECO:0000256" key="1">
    <source>
        <dbReference type="SAM" id="MobiDB-lite"/>
    </source>
</evidence>
<gene>
    <name evidence="2" type="ORF">PLEPLA_LOCUS27468</name>
</gene>
<accession>A0A9N7YVX1</accession>
<evidence type="ECO:0000313" key="3">
    <source>
        <dbReference type="Proteomes" id="UP001153269"/>
    </source>
</evidence>